<feature type="domain" description="Aldehyde oxidase/xanthine dehydrogenase a/b hammerhead" evidence="4">
    <location>
        <begin position="30"/>
        <end position="143"/>
    </location>
</feature>
<dbReference type="GO" id="GO:0016491">
    <property type="term" value="F:oxidoreductase activity"/>
    <property type="evidence" value="ECO:0007669"/>
    <property type="project" value="UniProtKB-KW"/>
</dbReference>
<dbReference type="InterPro" id="IPR046867">
    <property type="entry name" value="AldOxase/xan_DH_MoCoBD2"/>
</dbReference>
<dbReference type="GO" id="GO:0005506">
    <property type="term" value="F:iron ion binding"/>
    <property type="evidence" value="ECO:0007669"/>
    <property type="project" value="InterPro"/>
</dbReference>
<dbReference type="Pfam" id="PF20256">
    <property type="entry name" value="MoCoBD_2"/>
    <property type="match status" value="1"/>
</dbReference>
<comment type="similarity">
    <text evidence="1">Belongs to the xanthine dehydrogenase family.</text>
</comment>
<dbReference type="EMBL" id="CP052766">
    <property type="protein sequence ID" value="QJR81213.1"/>
    <property type="molecule type" value="Genomic_DNA"/>
</dbReference>
<dbReference type="PANTHER" id="PTHR11908:SF132">
    <property type="entry name" value="ALDEHYDE OXIDASE 1-RELATED"/>
    <property type="match status" value="1"/>
</dbReference>
<name>A0A6M4MDM2_9ALTE</name>
<dbReference type="RefSeq" id="WP_075607496.1">
    <property type="nucleotide sequence ID" value="NZ_CP052766.1"/>
</dbReference>
<protein>
    <submittedName>
        <fullName evidence="5">Xanthine dehydrogenase family protein molybdopterin-binding subunit</fullName>
    </submittedName>
</protein>
<sequence>MANANATNAHSKVSAVGQPLNRVDGPLKVQGKATYAAEYLPSQKPLAGWIVGATIPRGTITAIDTTEAEKQAGVKAVLTHLNAPSQLPFGQPEDKGRFKQSRAMLNDAKIRYFGFPVALVIADTLEQARYAASLVAVSTDEEAPNLLTSPEEARDVPESLDGGLEADASMGEIAAAQQRAQSLVNVTYQTPTQVSAAMEPHACVAEFDGTKLHVHMSVQVVASAVEAIATTLKMEPENVVVHSPYVGGGFGSKLGVFNETILACLGALHLNQPVRIALSRRQVFKNAPHRGHSYQHMTLGSDENGALTSIRHNSYMPMARDYQFAEPTGAGARSTYRADAISSTHRVKVVDSPLLDSTRAPGDAIGSLAFESAIDEVARKSNIDPLTFRINNMPDKHPVSGKPFSSHALKQCFEEGAKKFGWAERQSSTNGNKRRGFGVASAVRLNMITPSAAQLSLTADGSLKVSTDMTDIGTGTYTILTQIVSDYFGIDTAKVTVDLGHSTSPASSGSGGSFGASSSGSSVLLACEKLAQKVCQLSGYKESSAAIRFADERIVLSEKGSGKELAASSIATLIGKSGKDKLSVEASIAPGDDHDNYAQFSTGAQFAEVEVDTVTGEIRVIRQLGVFSAGKILNHKTATSQLGGGMIWGAGYALMENLVTDQRDGSFINCDFAEYHIPVNRDIGDIEVHFIEEPDYKASKLGSKGIGELGITGSGAAIANAVTDAIGVRFREFPITLDKVLCNSK</sequence>
<evidence type="ECO:0000259" key="4">
    <source>
        <dbReference type="SMART" id="SM01008"/>
    </source>
</evidence>
<dbReference type="InterPro" id="IPR008274">
    <property type="entry name" value="AldOxase/xan_DH_MoCoBD1"/>
</dbReference>
<keyword evidence="3" id="KW-0560">Oxidoreductase</keyword>
<dbReference type="Proteomes" id="UP000219285">
    <property type="component" value="Chromosome"/>
</dbReference>
<dbReference type="Gene3D" id="3.30.365.10">
    <property type="entry name" value="Aldehyde oxidase/xanthine dehydrogenase, molybdopterin binding domain"/>
    <property type="match status" value="4"/>
</dbReference>
<dbReference type="InterPro" id="IPR016208">
    <property type="entry name" value="Ald_Oxase/xanthine_DH-like"/>
</dbReference>
<evidence type="ECO:0000256" key="1">
    <source>
        <dbReference type="ARBA" id="ARBA00006849"/>
    </source>
</evidence>
<gene>
    <name evidence="5" type="ORF">CA267_010690</name>
</gene>
<dbReference type="SMART" id="SM01008">
    <property type="entry name" value="Ald_Xan_dh_C"/>
    <property type="match status" value="1"/>
</dbReference>
<dbReference type="InterPro" id="IPR037165">
    <property type="entry name" value="AldOxase/xan_DH_Mopterin-bd_sf"/>
</dbReference>
<dbReference type="InterPro" id="IPR036856">
    <property type="entry name" value="Ald_Oxase/Xan_DH_a/b_sf"/>
</dbReference>
<evidence type="ECO:0000256" key="2">
    <source>
        <dbReference type="ARBA" id="ARBA00022505"/>
    </source>
</evidence>
<dbReference type="AlphaFoldDB" id="A0A6M4MDM2"/>
<evidence type="ECO:0000256" key="3">
    <source>
        <dbReference type="ARBA" id="ARBA00023002"/>
    </source>
</evidence>
<reference evidence="5 6" key="2">
    <citation type="submission" date="2020-04" db="EMBL/GenBank/DDBJ databases">
        <title>Complete genome sequence of Alteromonas pelagimontana 5.12T.</title>
        <authorList>
            <person name="Sinha R.K."/>
            <person name="Krishnan K.P."/>
            <person name="Kurian J.P."/>
        </authorList>
    </citation>
    <scope>NUCLEOTIDE SEQUENCE [LARGE SCALE GENOMIC DNA]</scope>
    <source>
        <strain evidence="5 6">5.12</strain>
    </source>
</reference>
<dbReference type="PANTHER" id="PTHR11908">
    <property type="entry name" value="XANTHINE DEHYDROGENASE"/>
    <property type="match status" value="1"/>
</dbReference>
<reference evidence="6" key="1">
    <citation type="submission" date="2014-12" db="EMBL/GenBank/DDBJ databases">
        <title>Complete genome sequence of a multi-drug resistant Klebsiella pneumoniae.</title>
        <authorList>
            <person name="Hua X."/>
            <person name="Chen Q."/>
            <person name="Li X."/>
            <person name="Feng Y."/>
            <person name="Ruan Z."/>
            <person name="Yu Y."/>
        </authorList>
    </citation>
    <scope>NUCLEOTIDE SEQUENCE [LARGE SCALE GENOMIC DNA]</scope>
    <source>
        <strain evidence="6">5.12</strain>
    </source>
</reference>
<organism evidence="5 6">
    <name type="scientific">Alteromonas pelagimontana</name>
    <dbReference type="NCBI Taxonomy" id="1858656"/>
    <lineage>
        <taxon>Bacteria</taxon>
        <taxon>Pseudomonadati</taxon>
        <taxon>Pseudomonadota</taxon>
        <taxon>Gammaproteobacteria</taxon>
        <taxon>Alteromonadales</taxon>
        <taxon>Alteromonadaceae</taxon>
        <taxon>Alteromonas/Salinimonas group</taxon>
        <taxon>Alteromonas</taxon>
    </lineage>
</organism>
<dbReference type="KEGG" id="apel:CA267_010690"/>
<dbReference type="InterPro" id="IPR000674">
    <property type="entry name" value="Ald_Oxase/Xan_DH_a/b"/>
</dbReference>
<dbReference type="SUPFAM" id="SSF54665">
    <property type="entry name" value="CO dehydrogenase molybdoprotein N-domain-like"/>
    <property type="match status" value="1"/>
</dbReference>
<keyword evidence="6" id="KW-1185">Reference proteome</keyword>
<keyword evidence="2" id="KW-0500">Molybdenum</keyword>
<dbReference type="Pfam" id="PF02738">
    <property type="entry name" value="MoCoBD_1"/>
    <property type="match status" value="1"/>
</dbReference>
<dbReference type="OrthoDB" id="6177861at2"/>
<evidence type="ECO:0000313" key="6">
    <source>
        <dbReference type="Proteomes" id="UP000219285"/>
    </source>
</evidence>
<proteinExistence type="inferred from homology"/>
<dbReference type="SUPFAM" id="SSF56003">
    <property type="entry name" value="Molybdenum cofactor-binding domain"/>
    <property type="match status" value="1"/>
</dbReference>
<dbReference type="Gene3D" id="3.90.1170.50">
    <property type="entry name" value="Aldehyde oxidase/xanthine dehydrogenase, a/b hammerhead"/>
    <property type="match status" value="1"/>
</dbReference>
<dbReference type="Pfam" id="PF01315">
    <property type="entry name" value="Ald_Xan_dh_C"/>
    <property type="match status" value="1"/>
</dbReference>
<evidence type="ECO:0000313" key="5">
    <source>
        <dbReference type="EMBL" id="QJR81213.1"/>
    </source>
</evidence>
<accession>A0A6M4MDM2</accession>